<dbReference type="Gene3D" id="3.40.50.150">
    <property type="entry name" value="Vaccinia Virus protein VP39"/>
    <property type="match status" value="1"/>
</dbReference>
<dbReference type="InterPro" id="IPR050903">
    <property type="entry name" value="Bact_Chemotaxis_MeTrfase"/>
</dbReference>
<dbReference type="SUPFAM" id="SSF47757">
    <property type="entry name" value="Chemotaxis receptor methyltransferase CheR, N-terminal domain"/>
    <property type="match status" value="1"/>
</dbReference>
<evidence type="ECO:0000256" key="1">
    <source>
        <dbReference type="ARBA" id="ARBA00001541"/>
    </source>
</evidence>
<dbReference type="PANTHER" id="PTHR24422">
    <property type="entry name" value="CHEMOTAXIS PROTEIN METHYLTRANSFERASE"/>
    <property type="match status" value="1"/>
</dbReference>
<dbReference type="PRINTS" id="PR00996">
    <property type="entry name" value="CHERMTFRASE"/>
</dbReference>
<name>A0A840ND47_9BRAD</name>
<accession>A0A840ND47</accession>
<keyword evidence="5" id="KW-0949">S-adenosyl-L-methionine</keyword>
<evidence type="ECO:0000256" key="2">
    <source>
        <dbReference type="ARBA" id="ARBA00012534"/>
    </source>
</evidence>
<evidence type="ECO:0000313" key="7">
    <source>
        <dbReference type="EMBL" id="MBB5054606.1"/>
    </source>
</evidence>
<dbReference type="InterPro" id="IPR036804">
    <property type="entry name" value="CheR_N_sf"/>
</dbReference>
<comment type="catalytic activity">
    <reaction evidence="1">
        <text>L-glutamyl-[protein] + S-adenosyl-L-methionine = [protein]-L-glutamate 5-O-methyl ester + S-adenosyl-L-homocysteine</text>
        <dbReference type="Rhea" id="RHEA:24452"/>
        <dbReference type="Rhea" id="RHEA-COMP:10208"/>
        <dbReference type="Rhea" id="RHEA-COMP:10311"/>
        <dbReference type="ChEBI" id="CHEBI:29973"/>
        <dbReference type="ChEBI" id="CHEBI:57856"/>
        <dbReference type="ChEBI" id="CHEBI:59789"/>
        <dbReference type="ChEBI" id="CHEBI:82795"/>
        <dbReference type="EC" id="2.1.1.80"/>
    </reaction>
</comment>
<sequence length="291" mass="32597">MTPLDYEFLRKLLKDRSGLLLSSDKQYLIESRLLPLARKAGLSGIGELVQKIKTGAEPLIVDVVEAMTTNETFFFRDKVPFDHVRDTVLPQLLKVRANRRSLRIWCAASSTGQEPYSLAMLLKDALPAGWRAEIVATDLSLEVLEKAKAGIYSQFEVQRGLPIQLLVKHFKQVGDVWQLNPDIRAMVRYQQANLLQDFSYLGVFDIIFCRNVLIYFDQPTKIDVFGRMQKMNEPDGFLFLGAAETVIGLTDAYRACPDLRGVYAPNPSRTSSPSLVPGMAVGGLKAFAPVR</sequence>
<organism evidence="7 8">
    <name type="scientific">Afipia massiliensis</name>
    <dbReference type="NCBI Taxonomy" id="211460"/>
    <lineage>
        <taxon>Bacteria</taxon>
        <taxon>Pseudomonadati</taxon>
        <taxon>Pseudomonadota</taxon>
        <taxon>Alphaproteobacteria</taxon>
        <taxon>Hyphomicrobiales</taxon>
        <taxon>Nitrobacteraceae</taxon>
        <taxon>Afipia</taxon>
    </lineage>
</organism>
<dbReference type="PANTHER" id="PTHR24422:SF21">
    <property type="entry name" value="CHEMOTAXIS PROTEIN METHYLTRANSFERASE 1"/>
    <property type="match status" value="1"/>
</dbReference>
<comment type="caution">
    <text evidence="7">The sequence shown here is derived from an EMBL/GenBank/DDBJ whole genome shotgun (WGS) entry which is preliminary data.</text>
</comment>
<dbReference type="Proteomes" id="UP000521227">
    <property type="component" value="Unassembled WGS sequence"/>
</dbReference>
<dbReference type="GO" id="GO:0032259">
    <property type="term" value="P:methylation"/>
    <property type="evidence" value="ECO:0007669"/>
    <property type="project" value="UniProtKB-KW"/>
</dbReference>
<protein>
    <recommendedName>
        <fullName evidence="2">protein-glutamate O-methyltransferase</fullName>
        <ecNumber evidence="2">2.1.1.80</ecNumber>
    </recommendedName>
</protein>
<dbReference type="SUPFAM" id="SSF53335">
    <property type="entry name" value="S-adenosyl-L-methionine-dependent methyltransferases"/>
    <property type="match status" value="1"/>
</dbReference>
<reference evidence="7 8" key="1">
    <citation type="submission" date="2020-08" db="EMBL/GenBank/DDBJ databases">
        <title>Genomic Encyclopedia of Type Strains, Phase IV (KMG-IV): sequencing the most valuable type-strain genomes for metagenomic binning, comparative biology and taxonomic classification.</title>
        <authorList>
            <person name="Goeker M."/>
        </authorList>
    </citation>
    <scope>NUCLEOTIDE SEQUENCE [LARGE SCALE GENOMIC DNA]</scope>
    <source>
        <strain evidence="7 8">DSM 17498</strain>
    </source>
</reference>
<evidence type="ECO:0000256" key="4">
    <source>
        <dbReference type="ARBA" id="ARBA00022679"/>
    </source>
</evidence>
<dbReference type="InterPro" id="IPR022642">
    <property type="entry name" value="CheR_C"/>
</dbReference>
<dbReference type="EMBL" id="JACHIJ010000007">
    <property type="protein sequence ID" value="MBB5054606.1"/>
    <property type="molecule type" value="Genomic_DNA"/>
</dbReference>
<dbReference type="InterPro" id="IPR000780">
    <property type="entry name" value="CheR_MeTrfase"/>
</dbReference>
<proteinExistence type="predicted"/>
<dbReference type="InterPro" id="IPR022641">
    <property type="entry name" value="CheR_N"/>
</dbReference>
<dbReference type="GO" id="GO:0008983">
    <property type="term" value="F:protein-glutamate O-methyltransferase activity"/>
    <property type="evidence" value="ECO:0007669"/>
    <property type="project" value="UniProtKB-EC"/>
</dbReference>
<keyword evidence="3 7" id="KW-0489">Methyltransferase</keyword>
<dbReference type="RefSeq" id="WP_184089093.1">
    <property type="nucleotide sequence ID" value="NZ_JACHIJ010000007.1"/>
</dbReference>
<evidence type="ECO:0000259" key="6">
    <source>
        <dbReference type="PROSITE" id="PS50123"/>
    </source>
</evidence>
<dbReference type="AlphaFoldDB" id="A0A840ND47"/>
<gene>
    <name evidence="7" type="ORF">HNQ36_004608</name>
</gene>
<dbReference type="InterPro" id="IPR029063">
    <property type="entry name" value="SAM-dependent_MTases_sf"/>
</dbReference>
<dbReference type="PROSITE" id="PS50123">
    <property type="entry name" value="CHER"/>
    <property type="match status" value="1"/>
</dbReference>
<evidence type="ECO:0000256" key="5">
    <source>
        <dbReference type="ARBA" id="ARBA00022691"/>
    </source>
</evidence>
<keyword evidence="4 7" id="KW-0808">Transferase</keyword>
<evidence type="ECO:0000256" key="3">
    <source>
        <dbReference type="ARBA" id="ARBA00022603"/>
    </source>
</evidence>
<dbReference type="Gene3D" id="1.10.155.10">
    <property type="entry name" value="Chemotaxis receptor methyltransferase CheR, N-terminal domain"/>
    <property type="match status" value="1"/>
</dbReference>
<dbReference type="Pfam" id="PF03705">
    <property type="entry name" value="CheR_N"/>
    <property type="match status" value="1"/>
</dbReference>
<dbReference type="Pfam" id="PF01739">
    <property type="entry name" value="CheR"/>
    <property type="match status" value="1"/>
</dbReference>
<feature type="domain" description="CheR-type methyltransferase" evidence="6">
    <location>
        <begin position="1"/>
        <end position="251"/>
    </location>
</feature>
<dbReference type="EC" id="2.1.1.80" evidence="2"/>
<dbReference type="SMART" id="SM00138">
    <property type="entry name" value="MeTrc"/>
    <property type="match status" value="1"/>
</dbReference>
<evidence type="ECO:0000313" key="8">
    <source>
        <dbReference type="Proteomes" id="UP000521227"/>
    </source>
</evidence>